<dbReference type="GO" id="GO:0016491">
    <property type="term" value="F:oxidoreductase activity"/>
    <property type="evidence" value="ECO:0007669"/>
    <property type="project" value="TreeGrafter"/>
</dbReference>
<dbReference type="EMBL" id="SJPH01000004">
    <property type="protein sequence ID" value="TWT43107.1"/>
    <property type="molecule type" value="Genomic_DNA"/>
</dbReference>
<organism evidence="2 3">
    <name type="scientific">Botrimarina hoheduenensis</name>
    <dbReference type="NCBI Taxonomy" id="2528000"/>
    <lineage>
        <taxon>Bacteria</taxon>
        <taxon>Pseudomonadati</taxon>
        <taxon>Planctomycetota</taxon>
        <taxon>Planctomycetia</taxon>
        <taxon>Pirellulales</taxon>
        <taxon>Lacipirellulaceae</taxon>
        <taxon>Botrimarina</taxon>
    </lineage>
</organism>
<name>A0A5C5VY87_9BACT</name>
<dbReference type="GO" id="GO:0005829">
    <property type="term" value="C:cytosol"/>
    <property type="evidence" value="ECO:0007669"/>
    <property type="project" value="TreeGrafter"/>
</dbReference>
<protein>
    <submittedName>
        <fullName evidence="2">Autoinducer-2 (AI-2) modifying protein LsrG</fullName>
    </submittedName>
</protein>
<feature type="domain" description="ABM" evidence="1">
    <location>
        <begin position="2"/>
        <end position="91"/>
    </location>
</feature>
<dbReference type="AlphaFoldDB" id="A0A5C5VY87"/>
<reference evidence="2 3" key="1">
    <citation type="submission" date="2019-02" db="EMBL/GenBank/DDBJ databases">
        <title>Deep-cultivation of Planctomycetes and their phenomic and genomic characterization uncovers novel biology.</title>
        <authorList>
            <person name="Wiegand S."/>
            <person name="Jogler M."/>
            <person name="Boedeker C."/>
            <person name="Pinto D."/>
            <person name="Vollmers J."/>
            <person name="Rivas-Marin E."/>
            <person name="Kohn T."/>
            <person name="Peeters S.H."/>
            <person name="Heuer A."/>
            <person name="Rast P."/>
            <person name="Oberbeckmann S."/>
            <person name="Bunk B."/>
            <person name="Jeske O."/>
            <person name="Meyerdierks A."/>
            <person name="Storesund J.E."/>
            <person name="Kallscheuer N."/>
            <person name="Luecker S."/>
            <person name="Lage O.M."/>
            <person name="Pohl T."/>
            <person name="Merkel B.J."/>
            <person name="Hornburger P."/>
            <person name="Mueller R.-W."/>
            <person name="Bruemmer F."/>
            <person name="Labrenz M."/>
            <person name="Spormann A.M."/>
            <person name="Op Den Camp H."/>
            <person name="Overmann J."/>
            <person name="Amann R."/>
            <person name="Jetten M.S.M."/>
            <person name="Mascher T."/>
            <person name="Medema M.H."/>
            <person name="Devos D.P."/>
            <person name="Kaster A.-K."/>
            <person name="Ovreas L."/>
            <person name="Rohde M."/>
            <person name="Galperin M.Y."/>
            <person name="Jogler C."/>
        </authorList>
    </citation>
    <scope>NUCLEOTIDE SEQUENCE [LARGE SCALE GENOMIC DNA]</scope>
    <source>
        <strain evidence="2 3">Pla111</strain>
    </source>
</reference>
<dbReference type="OrthoDB" id="5241825at2"/>
<dbReference type="Pfam" id="PF03992">
    <property type="entry name" value="ABM"/>
    <property type="match status" value="1"/>
</dbReference>
<proteinExistence type="predicted"/>
<dbReference type="PANTHER" id="PTHR33336:SF1">
    <property type="entry name" value="(4S)-4-HYDROXY-5-PHOSPHONOOXYPENTANE-2,3-DIONE ISOMERASE"/>
    <property type="match status" value="1"/>
</dbReference>
<gene>
    <name evidence="2" type="ORF">Pla111_20570</name>
</gene>
<dbReference type="Proteomes" id="UP000318995">
    <property type="component" value="Unassembled WGS sequence"/>
</dbReference>
<dbReference type="PROSITE" id="PS51725">
    <property type="entry name" value="ABM"/>
    <property type="match status" value="1"/>
</dbReference>
<dbReference type="SUPFAM" id="SSF54909">
    <property type="entry name" value="Dimeric alpha+beta barrel"/>
    <property type="match status" value="1"/>
</dbReference>
<evidence type="ECO:0000313" key="3">
    <source>
        <dbReference type="Proteomes" id="UP000318995"/>
    </source>
</evidence>
<dbReference type="InterPro" id="IPR050744">
    <property type="entry name" value="AI-2_Isomerase_LsrG"/>
</dbReference>
<accession>A0A5C5VY87</accession>
<keyword evidence="3" id="KW-1185">Reference proteome</keyword>
<comment type="caution">
    <text evidence="2">The sequence shown here is derived from an EMBL/GenBank/DDBJ whole genome shotgun (WGS) entry which is preliminary data.</text>
</comment>
<dbReference type="Gene3D" id="3.30.70.100">
    <property type="match status" value="1"/>
</dbReference>
<dbReference type="InterPro" id="IPR007138">
    <property type="entry name" value="ABM_dom"/>
</dbReference>
<evidence type="ECO:0000259" key="1">
    <source>
        <dbReference type="PROSITE" id="PS51725"/>
    </source>
</evidence>
<evidence type="ECO:0000313" key="2">
    <source>
        <dbReference type="EMBL" id="TWT43107.1"/>
    </source>
</evidence>
<dbReference type="PANTHER" id="PTHR33336">
    <property type="entry name" value="QUINOL MONOOXYGENASE YGIN-RELATED"/>
    <property type="match status" value="1"/>
</dbReference>
<dbReference type="RefSeq" id="WP_146573955.1">
    <property type="nucleotide sequence ID" value="NZ_SJPH01000004.1"/>
</dbReference>
<dbReference type="InterPro" id="IPR011008">
    <property type="entry name" value="Dimeric_a/b-barrel"/>
</dbReference>
<sequence length="99" mass="11372">MYVVLVKFRARTEFAERFRALVYEQAANSLGREAACRRFDVAFDPNNGAAYLLYEVYDDRAAFDAHLQTEHFKVFDAAVRDGIESKEVSCWELADGNPR</sequence>